<reference evidence="1" key="1">
    <citation type="journal article" date="2017" name="Elife">
        <title>The kinetoplastid-infecting Bodo saltans virus (BsV), a window into the most abundant giant viruses in the sea.</title>
        <authorList>
            <person name="Deeg C.M."/>
            <person name="Chow C.-E.T."/>
            <person name="Suttle C.A."/>
        </authorList>
    </citation>
    <scope>NUCLEOTIDE SEQUENCE</scope>
    <source>
        <strain evidence="1">NG1</strain>
    </source>
</reference>
<keyword evidence="2" id="KW-1185">Reference proteome</keyword>
<name>A0A2H4UUM6_9VIRU</name>
<proteinExistence type="predicted"/>
<accession>A0A2H4UUM6</accession>
<evidence type="ECO:0000313" key="1">
    <source>
        <dbReference type="EMBL" id="ATZ80566.1"/>
    </source>
</evidence>
<protein>
    <submittedName>
        <fullName evidence="1">Uncharacterized protein</fullName>
    </submittedName>
</protein>
<organism evidence="1">
    <name type="scientific">Bodo saltans virus</name>
    <dbReference type="NCBI Taxonomy" id="2024608"/>
    <lineage>
        <taxon>Viruses</taxon>
        <taxon>Varidnaviria</taxon>
        <taxon>Bamfordvirae</taxon>
        <taxon>Nucleocytoviricota</taxon>
        <taxon>Megaviricetes</taxon>
        <taxon>Imitervirales</taxon>
        <taxon>Mimiviridae</taxon>
        <taxon>Klosneuvirinae</taxon>
        <taxon>Theiavirus</taxon>
        <taxon>Theiavirus salishense</taxon>
    </lineage>
</organism>
<dbReference type="EMBL" id="MF782455">
    <property type="protein sequence ID" value="ATZ80566.1"/>
    <property type="molecule type" value="Genomic_DNA"/>
</dbReference>
<dbReference type="Proteomes" id="UP000240325">
    <property type="component" value="Segment"/>
</dbReference>
<sequence length="79" mass="8908">MMAKEIEYKICTACPKATNNHKIEDFINNGKIYATCITCRKKSRKVEAMYENTLLIACINNMKSGQNKPCYLTQVGGGR</sequence>
<evidence type="ECO:0000313" key="2">
    <source>
        <dbReference type="Proteomes" id="UP000240325"/>
    </source>
</evidence>
<gene>
    <name evidence="1" type="ORF">BMW23_0519</name>
</gene>